<organism evidence="1">
    <name type="scientific">Arundo donax</name>
    <name type="common">Giant reed</name>
    <name type="synonym">Donax arundinaceus</name>
    <dbReference type="NCBI Taxonomy" id="35708"/>
    <lineage>
        <taxon>Eukaryota</taxon>
        <taxon>Viridiplantae</taxon>
        <taxon>Streptophyta</taxon>
        <taxon>Embryophyta</taxon>
        <taxon>Tracheophyta</taxon>
        <taxon>Spermatophyta</taxon>
        <taxon>Magnoliopsida</taxon>
        <taxon>Liliopsida</taxon>
        <taxon>Poales</taxon>
        <taxon>Poaceae</taxon>
        <taxon>PACMAD clade</taxon>
        <taxon>Arundinoideae</taxon>
        <taxon>Arundineae</taxon>
        <taxon>Arundo</taxon>
    </lineage>
</organism>
<evidence type="ECO:0000313" key="1">
    <source>
        <dbReference type="EMBL" id="JAD55210.1"/>
    </source>
</evidence>
<proteinExistence type="predicted"/>
<sequence>MGSVRFRLKAKCGYEPNWPLVHKRQRRMPNCQCAPKSQLPWKP</sequence>
<protein>
    <submittedName>
        <fullName evidence="1">Uncharacterized protein</fullName>
    </submittedName>
</protein>
<name>A0A0A9B226_ARUDO</name>
<reference evidence="1" key="1">
    <citation type="submission" date="2014-09" db="EMBL/GenBank/DDBJ databases">
        <authorList>
            <person name="Magalhaes I.L.F."/>
            <person name="Oliveira U."/>
            <person name="Santos F.R."/>
            <person name="Vidigal T.H.D.A."/>
            <person name="Brescovit A.D."/>
            <person name="Santos A.J."/>
        </authorList>
    </citation>
    <scope>NUCLEOTIDE SEQUENCE</scope>
    <source>
        <tissue evidence="1">Shoot tissue taken approximately 20 cm above the soil surface</tissue>
    </source>
</reference>
<dbReference type="EMBL" id="GBRH01242685">
    <property type="protein sequence ID" value="JAD55210.1"/>
    <property type="molecule type" value="Transcribed_RNA"/>
</dbReference>
<dbReference type="AlphaFoldDB" id="A0A0A9B226"/>
<reference evidence="1" key="2">
    <citation type="journal article" date="2015" name="Data Brief">
        <title>Shoot transcriptome of the giant reed, Arundo donax.</title>
        <authorList>
            <person name="Barrero R.A."/>
            <person name="Guerrero F.D."/>
            <person name="Moolhuijzen P."/>
            <person name="Goolsby J.A."/>
            <person name="Tidwell J."/>
            <person name="Bellgard S.E."/>
            <person name="Bellgard M.I."/>
        </authorList>
    </citation>
    <scope>NUCLEOTIDE SEQUENCE</scope>
    <source>
        <tissue evidence="1">Shoot tissue taken approximately 20 cm above the soil surface</tissue>
    </source>
</reference>
<accession>A0A0A9B226</accession>